<keyword evidence="11" id="KW-1185">Reference proteome</keyword>
<evidence type="ECO:0000259" key="8">
    <source>
        <dbReference type="Pfam" id="PF06429"/>
    </source>
</evidence>
<keyword evidence="10" id="KW-0969">Cilium</keyword>
<evidence type="ECO:0000256" key="1">
    <source>
        <dbReference type="ARBA" id="ARBA00004117"/>
    </source>
</evidence>
<comment type="caution">
    <text evidence="10">The sequence shown here is derived from an EMBL/GenBank/DDBJ whole genome shotgun (WGS) entry which is preliminary data.</text>
</comment>
<dbReference type="Proteomes" id="UP000245708">
    <property type="component" value="Unassembled WGS sequence"/>
</dbReference>
<evidence type="ECO:0000259" key="9">
    <source>
        <dbReference type="Pfam" id="PF22638"/>
    </source>
</evidence>
<evidence type="ECO:0000256" key="6">
    <source>
        <dbReference type="ARBA" id="ARBA00023143"/>
    </source>
</evidence>
<dbReference type="OrthoDB" id="7181295at2"/>
<evidence type="ECO:0000256" key="5">
    <source>
        <dbReference type="ARBA" id="ARBA00022525"/>
    </source>
</evidence>
<dbReference type="Pfam" id="PF22638">
    <property type="entry name" value="FlgK_D1"/>
    <property type="match status" value="1"/>
</dbReference>
<dbReference type="Gene3D" id="3.30.70.2120">
    <property type="match status" value="1"/>
</dbReference>
<comment type="similarity">
    <text evidence="3">Belongs to the flagella basal body rod proteins family.</text>
</comment>
<dbReference type="GO" id="GO:0005198">
    <property type="term" value="F:structural molecule activity"/>
    <property type="evidence" value="ECO:0007669"/>
    <property type="project" value="InterPro"/>
</dbReference>
<dbReference type="GO" id="GO:0009425">
    <property type="term" value="C:bacterial-type flagellum basal body"/>
    <property type="evidence" value="ECO:0007669"/>
    <property type="project" value="UniProtKB-SubCell"/>
</dbReference>
<feature type="domain" description="Flagellar hook-associated protein FlgK helical" evidence="9">
    <location>
        <begin position="111"/>
        <end position="322"/>
    </location>
</feature>
<sequence>MADLFSIAASGVAAARTALTVTGENIANVDTPGYRRRDTLQTESVGAEASPFLRGIDQQGVQVTEIRRAFDMLLAARARDATGALAGAQATAPHLRSLEARMITDGGGPLPQLDAFFDAVGALSAAPDSTGLRRVALETGRGLAASVADLALGVGALARGIAEEREVALDQANRLLSELADLQGSLAVSKGTGARNPLLDRRDAMLQELAGLTDITVTMAEGGLAEVRLGSLPGGPLLLAGAKAAKLEGGPPGRLVARAIEPGQPVQTRAVTGGTLGGLGAAAAALAEVATQIDDWAGVIARDLNAAHGESLDLEGRPGGALVSLAGWRADAVATNRGATAAKVTVTDPAAMPEGPITLVHDAAAGLWRALGRDTAELARGAGRIGLPGLMVELDGLPADGDRIVLTDTSGWAGHMAWRIDDPARLALAGATRVEAAPGNAGTGTILVAPAIPAAAAAPDLATLFGAGATVEFLGQGVVGRLPQGTVSATLAALPRLATQDFALAPGALVEGLTLGSGESFAAPGPLAPEDFAAALNSGAVRGADGRVLSDLGLRAAVEDGRLTLAAAEGATLPSASVQTSAGAVAGLMVADAAPAATLAIFTREGRQLAGPPLSAAQALALVTEANGFLPGAVYGFAGASDGTRLSGMGDFALSLGTGADIAPFTGASAAPRLAESHLSLDGPGVAGSVILPEGTSAARRAALISAALPVEASALTMVELAAPASGRVSLTLTGDNLTPRAIAADLSAGGLGALAAAVNAETAATGIRAEISPDAGRLVLIHGGGADITLGRVTHDGGGALALQRLGADGGVLGGAVSLSGTGPDGARITGVVTLAGPGALSASEDGVLRSGTADAFFGGAMTRAVSAAGAVQSLRFAGAEGSAGLAPGLAVGLPGGGEARFGPDPALAGLSGTDQAAAMLASLRVEAPASRLVGAPLAEPPPLGAQVKLTLGADGYAIRMTEIGPVVEGPEPDRLTARFDAGGRLVVETRGGDTDGAALMLATDAGEAGRFGLGLADAPMTQILGQPPTALPATFGVELGGTRFDLTVSGGGVTLPPGFPGSATIDAATGGVILSVDPHAGALRIPPEAGARDAGFATLGLSARLSGDTLTLTATDARRLDLRALPAGSGQMLNLDSPSGEELLVVMTGAGALRLSGQITTDPAAAPGPRELRVLDAATGRIGLYDSATGTQIATRTLDAGRSATLGGFAVTLGGAIATGDRFTLTPNTLAPSDGRGAERLADLARRDSTTDRGGFAALYADLLGGVGAKVSAANLRVVTATTQKESADRAEAQLSAVDLDTEAARLLQQQQAYQASAQVLSVARQLFDTLINAL</sequence>
<dbReference type="PROSITE" id="PS00588">
    <property type="entry name" value="FLAGELLA_BB_ROD"/>
    <property type="match status" value="1"/>
</dbReference>
<dbReference type="InterPro" id="IPR010930">
    <property type="entry name" value="Flg_bb/hook_C_dom"/>
</dbReference>
<keyword evidence="10" id="KW-0282">Flagellum</keyword>
<dbReference type="RefSeq" id="WP_109667667.1">
    <property type="nucleotide sequence ID" value="NZ_QGGW01000004.1"/>
</dbReference>
<dbReference type="GO" id="GO:0009424">
    <property type="term" value="C:bacterial-type flagellum hook"/>
    <property type="evidence" value="ECO:0007669"/>
    <property type="project" value="InterPro"/>
</dbReference>
<reference evidence="10 11" key="1">
    <citation type="submission" date="2018-05" db="EMBL/GenBank/DDBJ databases">
        <title>Genomic Encyclopedia of Type Strains, Phase IV (KMG-IV): sequencing the most valuable type-strain genomes for metagenomic binning, comparative biology and taxonomic classification.</title>
        <authorList>
            <person name="Goeker M."/>
        </authorList>
    </citation>
    <scope>NUCLEOTIDE SEQUENCE [LARGE SCALE GENOMIC DNA]</scope>
    <source>
        <strain evidence="10 11">DSM 16097</strain>
    </source>
</reference>
<evidence type="ECO:0000313" key="11">
    <source>
        <dbReference type="Proteomes" id="UP000245708"/>
    </source>
</evidence>
<gene>
    <name evidence="10" type="ORF">C7455_10454</name>
</gene>
<dbReference type="InterPro" id="IPR053927">
    <property type="entry name" value="FlgK_helical"/>
</dbReference>
<dbReference type="Pfam" id="PF07196">
    <property type="entry name" value="Flagellin_IN"/>
    <property type="match status" value="1"/>
</dbReference>
<evidence type="ECO:0000313" key="10">
    <source>
        <dbReference type="EMBL" id="PWK60418.1"/>
    </source>
</evidence>
<name>A0A316GKA8_9RHOB</name>
<keyword evidence="10" id="KW-0966">Cell projection</keyword>
<dbReference type="PANTHER" id="PTHR30033:SF2">
    <property type="entry name" value="FLAGELLAR HOOK PROTEIN"/>
    <property type="match status" value="1"/>
</dbReference>
<comment type="subcellular location">
    <subcellularLocation>
        <location evidence="1">Bacterial flagellum basal body</location>
    </subcellularLocation>
    <subcellularLocation>
        <location evidence="2">Secreted</location>
    </subcellularLocation>
</comment>
<dbReference type="InterPro" id="IPR010810">
    <property type="entry name" value="Flagellin_hook_IN_motif"/>
</dbReference>
<dbReference type="Pfam" id="PF06429">
    <property type="entry name" value="Flg_bbr_C"/>
    <property type="match status" value="1"/>
</dbReference>
<dbReference type="GO" id="GO:0044780">
    <property type="term" value="P:bacterial-type flagellum assembly"/>
    <property type="evidence" value="ECO:0007669"/>
    <property type="project" value="InterPro"/>
</dbReference>
<accession>A0A316GKA8</accession>
<dbReference type="EMBL" id="QGGW01000004">
    <property type="protein sequence ID" value="PWK60418.1"/>
    <property type="molecule type" value="Genomic_DNA"/>
</dbReference>
<dbReference type="Pfam" id="PF00460">
    <property type="entry name" value="Flg_bb_rod"/>
    <property type="match status" value="1"/>
</dbReference>
<dbReference type="GO" id="GO:0005576">
    <property type="term" value="C:extracellular region"/>
    <property type="evidence" value="ECO:0007669"/>
    <property type="project" value="UniProtKB-SubCell"/>
</dbReference>
<dbReference type="PANTHER" id="PTHR30033">
    <property type="entry name" value="FLAGELLAR HOOK-ASSOCIATED PROTEIN 1"/>
    <property type="match status" value="1"/>
</dbReference>
<dbReference type="InterPro" id="IPR019776">
    <property type="entry name" value="Flagellar_basal_body_rod_CS"/>
</dbReference>
<evidence type="ECO:0000256" key="4">
    <source>
        <dbReference type="ARBA" id="ARBA00016244"/>
    </source>
</evidence>
<evidence type="ECO:0000256" key="3">
    <source>
        <dbReference type="ARBA" id="ARBA00009677"/>
    </source>
</evidence>
<dbReference type="SUPFAM" id="SSF64518">
    <property type="entry name" value="Phase 1 flagellin"/>
    <property type="match status" value="1"/>
</dbReference>
<feature type="domain" description="Flagellar basal-body/hook protein C-terminal" evidence="8">
    <location>
        <begin position="1298"/>
        <end position="1335"/>
    </location>
</feature>
<feature type="domain" description="Flagellar basal body rod protein N-terminal" evidence="7">
    <location>
        <begin position="7"/>
        <end position="35"/>
    </location>
</feature>
<keyword evidence="6" id="KW-0975">Bacterial flagellum</keyword>
<dbReference type="InterPro" id="IPR001444">
    <property type="entry name" value="Flag_bb_rod_N"/>
</dbReference>
<dbReference type="InterPro" id="IPR002371">
    <property type="entry name" value="FlgK"/>
</dbReference>
<organism evidence="10 11">
    <name type="scientific">Roseicyclus mahoneyensis</name>
    <dbReference type="NCBI Taxonomy" id="164332"/>
    <lineage>
        <taxon>Bacteria</taxon>
        <taxon>Pseudomonadati</taxon>
        <taxon>Pseudomonadota</taxon>
        <taxon>Alphaproteobacteria</taxon>
        <taxon>Rhodobacterales</taxon>
        <taxon>Roseobacteraceae</taxon>
        <taxon>Roseicyclus</taxon>
    </lineage>
</organism>
<keyword evidence="5" id="KW-0964">Secreted</keyword>
<evidence type="ECO:0000256" key="2">
    <source>
        <dbReference type="ARBA" id="ARBA00004613"/>
    </source>
</evidence>
<evidence type="ECO:0000259" key="7">
    <source>
        <dbReference type="Pfam" id="PF00460"/>
    </source>
</evidence>
<proteinExistence type="inferred from homology"/>
<protein>
    <recommendedName>
        <fullName evidence="4">Flagellar hook-associated protein 1</fullName>
    </recommendedName>
</protein>